<comment type="caution">
    <text evidence="2">The sequence shown here is derived from an EMBL/GenBank/DDBJ whole genome shotgun (WGS) entry which is preliminary data.</text>
</comment>
<organism evidence="2 3">
    <name type="scientific">Caerostris extrusa</name>
    <name type="common">Bark spider</name>
    <name type="synonym">Caerostris bankana</name>
    <dbReference type="NCBI Taxonomy" id="172846"/>
    <lineage>
        <taxon>Eukaryota</taxon>
        <taxon>Metazoa</taxon>
        <taxon>Ecdysozoa</taxon>
        <taxon>Arthropoda</taxon>
        <taxon>Chelicerata</taxon>
        <taxon>Arachnida</taxon>
        <taxon>Araneae</taxon>
        <taxon>Araneomorphae</taxon>
        <taxon>Entelegynae</taxon>
        <taxon>Araneoidea</taxon>
        <taxon>Araneidae</taxon>
        <taxon>Caerostris</taxon>
    </lineage>
</organism>
<sequence>MCTKELMSQSLRTLQNYSFCKGRFFSYCDRNTHLSSQEVAFQKGAREHTLTNFLRSCNGQRRIMVVNFANINRRKQCPLFNKPSSPTGNEPSISDQGDNTASDPS</sequence>
<feature type="region of interest" description="Disordered" evidence="1">
    <location>
        <begin position="77"/>
        <end position="105"/>
    </location>
</feature>
<dbReference type="Proteomes" id="UP001054945">
    <property type="component" value="Unassembled WGS sequence"/>
</dbReference>
<proteinExistence type="predicted"/>
<gene>
    <name evidence="2" type="ORF">CEXT_243271</name>
</gene>
<evidence type="ECO:0000256" key="1">
    <source>
        <dbReference type="SAM" id="MobiDB-lite"/>
    </source>
</evidence>
<name>A0AAV4YF41_CAEEX</name>
<evidence type="ECO:0000313" key="3">
    <source>
        <dbReference type="Proteomes" id="UP001054945"/>
    </source>
</evidence>
<feature type="compositionally biased region" description="Polar residues" evidence="1">
    <location>
        <begin position="82"/>
        <end position="105"/>
    </location>
</feature>
<dbReference type="AlphaFoldDB" id="A0AAV4YF41"/>
<reference evidence="2 3" key="1">
    <citation type="submission" date="2021-06" db="EMBL/GenBank/DDBJ databases">
        <title>Caerostris extrusa draft genome.</title>
        <authorList>
            <person name="Kono N."/>
            <person name="Arakawa K."/>
        </authorList>
    </citation>
    <scope>NUCLEOTIDE SEQUENCE [LARGE SCALE GENOMIC DNA]</scope>
</reference>
<protein>
    <submittedName>
        <fullName evidence="2">Uncharacterized protein</fullName>
    </submittedName>
</protein>
<dbReference type="EMBL" id="BPLR01019183">
    <property type="protein sequence ID" value="GIZ04985.1"/>
    <property type="molecule type" value="Genomic_DNA"/>
</dbReference>
<accession>A0AAV4YF41</accession>
<keyword evidence="3" id="KW-1185">Reference proteome</keyword>
<evidence type="ECO:0000313" key="2">
    <source>
        <dbReference type="EMBL" id="GIZ04985.1"/>
    </source>
</evidence>